<dbReference type="InterPro" id="IPR002048">
    <property type="entry name" value="EF_hand_dom"/>
</dbReference>
<keyword evidence="3" id="KW-1185">Reference proteome</keyword>
<comment type="caution">
    <text evidence="2">The sequence shown here is derived from an EMBL/GenBank/DDBJ whole genome shotgun (WGS) entry which is preliminary data.</text>
</comment>
<dbReference type="AlphaFoldDB" id="A0A836B6W4"/>
<feature type="domain" description="EF-hand" evidence="1">
    <location>
        <begin position="183"/>
        <end position="218"/>
    </location>
</feature>
<dbReference type="Pfam" id="PF13405">
    <property type="entry name" value="EF-hand_6"/>
    <property type="match status" value="1"/>
</dbReference>
<gene>
    <name evidence="2" type="ORF">HYH02_005427</name>
</gene>
<dbReference type="Gene3D" id="1.10.238.10">
    <property type="entry name" value="EF-hand"/>
    <property type="match status" value="2"/>
</dbReference>
<dbReference type="InterPro" id="IPR011992">
    <property type="entry name" value="EF-hand-dom_pair"/>
</dbReference>
<dbReference type="InterPro" id="IPR052603">
    <property type="entry name" value="EFCB6"/>
</dbReference>
<dbReference type="OrthoDB" id="26525at2759"/>
<dbReference type="EMBL" id="JAEHOD010000014">
    <property type="protein sequence ID" value="KAG2449270.1"/>
    <property type="molecule type" value="Genomic_DNA"/>
</dbReference>
<sequence length="353" mass="39476">MSGGSTAKVPFTEPEWKIPGYTGYVQGLQETYKKTPVMAQLETKDPSPESFIYTRTQTAPKPSPVRDPCNNPENFKKPQPGNLWPALQETAIQASFKPPTSNIALGDERIIPFKTSYGVDFKAPFNGTEQLRSPNRNEDLVKTTSSLTNIYKSSFNRVGEKRLQKMISTMRERMEAKLGNSNNNAFRMRKLFKMYDKDGSGRVHFEDFRNMAETFGMQLDDDSLMALYFVYDPEGTGYLEYEALVAQLMSPSDFAFYKGYVDYSQDKADEARRVELLSQLKKKIGPVAGDLERLLKAFDSAGNGLVSRHDLVAGCASVGVVLGDKDFETLAPVMTYNSDGLIDYAAFCAVFNS</sequence>
<protein>
    <recommendedName>
        <fullName evidence="1">EF-hand domain-containing protein</fullName>
    </recommendedName>
</protein>
<reference evidence="2" key="1">
    <citation type="journal article" date="2020" name="bioRxiv">
        <title>Comparative genomics of Chlamydomonas.</title>
        <authorList>
            <person name="Craig R.J."/>
            <person name="Hasan A.R."/>
            <person name="Ness R.W."/>
            <person name="Keightley P.D."/>
        </authorList>
    </citation>
    <scope>NUCLEOTIDE SEQUENCE</scope>
    <source>
        <strain evidence="2">CCAP 11/173</strain>
    </source>
</reference>
<evidence type="ECO:0000313" key="2">
    <source>
        <dbReference type="EMBL" id="KAG2449270.1"/>
    </source>
</evidence>
<dbReference type="Proteomes" id="UP000613740">
    <property type="component" value="Unassembled WGS sequence"/>
</dbReference>
<dbReference type="CDD" id="cd00051">
    <property type="entry name" value="EFh"/>
    <property type="match status" value="1"/>
</dbReference>
<evidence type="ECO:0000313" key="3">
    <source>
        <dbReference type="Proteomes" id="UP000613740"/>
    </source>
</evidence>
<evidence type="ECO:0000259" key="1">
    <source>
        <dbReference type="PROSITE" id="PS50222"/>
    </source>
</evidence>
<dbReference type="PANTHER" id="PTHR20875">
    <property type="entry name" value="EF-HAND CALCIUM-BINDING DOMAIN-CONTAINING PROTEIN 6-RELATED"/>
    <property type="match status" value="1"/>
</dbReference>
<dbReference type="SUPFAM" id="SSF47473">
    <property type="entry name" value="EF-hand"/>
    <property type="match status" value="1"/>
</dbReference>
<accession>A0A836B6W4</accession>
<organism evidence="2 3">
    <name type="scientific">Chlamydomonas schloesseri</name>
    <dbReference type="NCBI Taxonomy" id="2026947"/>
    <lineage>
        <taxon>Eukaryota</taxon>
        <taxon>Viridiplantae</taxon>
        <taxon>Chlorophyta</taxon>
        <taxon>core chlorophytes</taxon>
        <taxon>Chlorophyceae</taxon>
        <taxon>CS clade</taxon>
        <taxon>Chlamydomonadales</taxon>
        <taxon>Chlamydomonadaceae</taxon>
        <taxon>Chlamydomonas</taxon>
    </lineage>
</organism>
<dbReference type="PANTHER" id="PTHR20875:SF7">
    <property type="entry name" value="EF-HAND DOMAIN-CONTAINING PROTEIN"/>
    <property type="match status" value="1"/>
</dbReference>
<dbReference type="PROSITE" id="PS50222">
    <property type="entry name" value="EF_HAND_2"/>
    <property type="match status" value="2"/>
</dbReference>
<name>A0A836B6W4_9CHLO</name>
<dbReference type="SMART" id="SM00054">
    <property type="entry name" value="EFh"/>
    <property type="match status" value="2"/>
</dbReference>
<feature type="domain" description="EF-hand" evidence="1">
    <location>
        <begin position="286"/>
        <end position="321"/>
    </location>
</feature>
<dbReference type="GO" id="GO:0005509">
    <property type="term" value="F:calcium ion binding"/>
    <property type="evidence" value="ECO:0007669"/>
    <property type="project" value="InterPro"/>
</dbReference>
<proteinExistence type="predicted"/>